<dbReference type="Proteomes" id="UP001474181">
    <property type="component" value="Unassembled WGS sequence"/>
</dbReference>
<feature type="transmembrane region" description="Helical" evidence="1">
    <location>
        <begin position="543"/>
        <end position="566"/>
    </location>
</feature>
<feature type="transmembrane region" description="Helical" evidence="1">
    <location>
        <begin position="586"/>
        <end position="618"/>
    </location>
</feature>
<reference evidence="3 4" key="1">
    <citation type="submission" date="2024-06" db="EMBL/GenBank/DDBJ databases">
        <title>The Natural Products Discovery Center: Release of the First 8490 Sequenced Strains for Exploring Actinobacteria Biosynthetic Diversity.</title>
        <authorList>
            <person name="Kalkreuter E."/>
            <person name="Kautsar S.A."/>
            <person name="Yang D."/>
            <person name="Bader C.D."/>
            <person name="Teijaro C.N."/>
            <person name="Fluegel L."/>
            <person name="Davis C.M."/>
            <person name="Simpson J.R."/>
            <person name="Lauterbach L."/>
            <person name="Steele A.D."/>
            <person name="Gui C."/>
            <person name="Meng S."/>
            <person name="Li G."/>
            <person name="Viehrig K."/>
            <person name="Ye F."/>
            <person name="Su P."/>
            <person name="Kiefer A.F."/>
            <person name="Nichols A."/>
            <person name="Cepeda A.J."/>
            <person name="Yan W."/>
            <person name="Fan B."/>
            <person name="Jiang Y."/>
            <person name="Adhikari A."/>
            <person name="Zheng C.-J."/>
            <person name="Schuster L."/>
            <person name="Cowan T.M."/>
            <person name="Smanski M.J."/>
            <person name="Chevrette M.G."/>
            <person name="De Carvalho L.P.S."/>
            <person name="Shen B."/>
        </authorList>
    </citation>
    <scope>NUCLEOTIDE SEQUENCE [LARGE SCALE GENOMIC DNA]</scope>
    <source>
        <strain evidence="3 4">NPDC000234</strain>
    </source>
</reference>
<keyword evidence="1" id="KW-0812">Transmembrane</keyword>
<dbReference type="Pfam" id="PF05729">
    <property type="entry name" value="NACHT"/>
    <property type="match status" value="1"/>
</dbReference>
<evidence type="ECO:0000313" key="3">
    <source>
        <dbReference type="EMBL" id="MER7182871.1"/>
    </source>
</evidence>
<protein>
    <submittedName>
        <fullName evidence="3">NACHT domain-containing protein</fullName>
    </submittedName>
</protein>
<proteinExistence type="predicted"/>
<dbReference type="SUPFAM" id="SSF52540">
    <property type="entry name" value="P-loop containing nucleoside triphosphate hydrolases"/>
    <property type="match status" value="1"/>
</dbReference>
<dbReference type="Gene3D" id="3.40.50.300">
    <property type="entry name" value="P-loop containing nucleotide triphosphate hydrolases"/>
    <property type="match status" value="1"/>
</dbReference>
<keyword evidence="1" id="KW-0472">Membrane</keyword>
<sequence length="689" mass="74187">MFYGGRRQRRAWGWGLSAGAVAVTVAAAVWIVRAYQGGLDSGEVRSALVGVAFGVLGLAVALLAMRTRAGSEPDLGAASARLAQAVKNAESAQWLQLLGGDRVFIDVDFTFAPVGGPRTAVVSGSPGHRLASVVEAFRATTPQRLLVTGAPGAGKTVLATRLVLELVKARDPGLPVPMRLPLAEWDPELPVEEWITSHLVRDYDIAPALARDFVDNGLILPVFDGLDEMGERAGAALDALDSWTEGGDPAPLVLTCRAERYAALVEAGHRLLEAASIEVSPVTPEQARTYLAKRTARRMDVWRVLLADLRAEPDGLTRRTLSTPWLLSVAATVYARDGLPTELLLCTTRQEAADLLLRQYVQAVTGPTTATPAGYTPRRVHRWLHVLAVHLEGRTDMVPGPWLVPVRRTGPVRLADVAVALGLTAATVLAVLPVLRDPPSAAWLSVLIGARTPREQAFNSALFYLLVCVLCCLTAVSSWPAQLQAPAPLHRLRPSLVRPIVAAELRDGSTVLYLLLAFGSVAGYVVLGGVAGRPVGELVTMSLVWAWGLGWFVVVRPVLAVLRGAGPMAGLAPVWIGPGDVLRADWLYGIVVSLGAMALVLLPGGLWALPFVVVLTFWTMSRGSRRYLLALLFARGRVPFRFARFLRWAHGAGLLRVSGPAYQFRHREFQEWLVRHPEALPTDSPAGRA</sequence>
<evidence type="ECO:0000259" key="2">
    <source>
        <dbReference type="PROSITE" id="PS50837"/>
    </source>
</evidence>
<accession>A0ABV1X1I6</accession>
<dbReference type="RefSeq" id="WP_350783895.1">
    <property type="nucleotide sequence ID" value="NZ_JBEPEK010000205.1"/>
</dbReference>
<dbReference type="PROSITE" id="PS50837">
    <property type="entry name" value="NACHT"/>
    <property type="match status" value="1"/>
</dbReference>
<dbReference type="InterPro" id="IPR027417">
    <property type="entry name" value="P-loop_NTPase"/>
</dbReference>
<dbReference type="EMBL" id="JBEPEK010000205">
    <property type="protein sequence ID" value="MER7182871.1"/>
    <property type="molecule type" value="Genomic_DNA"/>
</dbReference>
<evidence type="ECO:0000256" key="1">
    <source>
        <dbReference type="SAM" id="Phobius"/>
    </source>
</evidence>
<organism evidence="3 4">
    <name type="scientific">Streptomyces hyaluromycini</name>
    <dbReference type="NCBI Taxonomy" id="1377993"/>
    <lineage>
        <taxon>Bacteria</taxon>
        <taxon>Bacillati</taxon>
        <taxon>Actinomycetota</taxon>
        <taxon>Actinomycetes</taxon>
        <taxon>Kitasatosporales</taxon>
        <taxon>Streptomycetaceae</taxon>
        <taxon>Streptomyces</taxon>
    </lineage>
</organism>
<dbReference type="InterPro" id="IPR007111">
    <property type="entry name" value="NACHT_NTPase"/>
</dbReference>
<comment type="caution">
    <text evidence="3">The sequence shown here is derived from an EMBL/GenBank/DDBJ whole genome shotgun (WGS) entry which is preliminary data.</text>
</comment>
<feature type="transmembrane region" description="Helical" evidence="1">
    <location>
        <begin position="511"/>
        <end position="531"/>
    </location>
</feature>
<evidence type="ECO:0000313" key="4">
    <source>
        <dbReference type="Proteomes" id="UP001474181"/>
    </source>
</evidence>
<keyword evidence="1" id="KW-1133">Transmembrane helix</keyword>
<feature type="transmembrane region" description="Helical" evidence="1">
    <location>
        <begin position="461"/>
        <end position="481"/>
    </location>
</feature>
<name>A0ABV1X1I6_9ACTN</name>
<keyword evidence="4" id="KW-1185">Reference proteome</keyword>
<feature type="transmembrane region" description="Helical" evidence="1">
    <location>
        <begin position="44"/>
        <end position="65"/>
    </location>
</feature>
<gene>
    <name evidence="3" type="ORF">ABT404_25925</name>
</gene>
<feature type="transmembrane region" description="Helical" evidence="1">
    <location>
        <begin position="12"/>
        <end position="32"/>
    </location>
</feature>
<feature type="domain" description="NACHT" evidence="2">
    <location>
        <begin position="143"/>
        <end position="229"/>
    </location>
</feature>